<dbReference type="RefSeq" id="XP_033235190.1">
    <property type="nucleotide sequence ID" value="XM_033379299.1"/>
</dbReference>
<sequence length="158" mass="17191">MLMATAIGPSISPIWQELDGEIGVAAAGEAALSEAWQRQPVVWMLLATAIGPSNFAHLAGIGWRNWCGNCWRGSSIGGVAGTYVLTAACGLDVVGDGDRAFKFRPFGRNWMAKLVWQLLERQLYRRRGSGCSGPVRWIVRSVVNKSLNVVQLASDVWC</sequence>
<accession>A0A6I8VVS2</accession>
<protein>
    <submittedName>
        <fullName evidence="2">Uncharacterized protein isoform X1</fullName>
    </submittedName>
</protein>
<organism evidence="1 2">
    <name type="scientific">Drosophila pseudoobscura pseudoobscura</name>
    <name type="common">Fruit fly</name>
    <dbReference type="NCBI Taxonomy" id="46245"/>
    <lineage>
        <taxon>Eukaryota</taxon>
        <taxon>Metazoa</taxon>
        <taxon>Ecdysozoa</taxon>
        <taxon>Arthropoda</taxon>
        <taxon>Hexapoda</taxon>
        <taxon>Insecta</taxon>
        <taxon>Pterygota</taxon>
        <taxon>Neoptera</taxon>
        <taxon>Endopterygota</taxon>
        <taxon>Diptera</taxon>
        <taxon>Brachycera</taxon>
        <taxon>Muscomorpha</taxon>
        <taxon>Ephydroidea</taxon>
        <taxon>Drosophilidae</taxon>
        <taxon>Drosophila</taxon>
        <taxon>Sophophora</taxon>
    </lineage>
</organism>
<name>A0A6I8VVS2_DROPS</name>
<evidence type="ECO:0000313" key="2">
    <source>
        <dbReference type="RefSeq" id="XP_033235190.1"/>
    </source>
</evidence>
<evidence type="ECO:0000313" key="1">
    <source>
        <dbReference type="Proteomes" id="UP000001819"/>
    </source>
</evidence>
<gene>
    <name evidence="2" type="primary">LOC26532503</name>
</gene>
<keyword evidence="1" id="KW-1185">Reference proteome</keyword>
<dbReference type="AlphaFoldDB" id="A0A6I8VVS2"/>
<dbReference type="InParanoid" id="A0A6I8VVS2"/>
<reference evidence="1" key="1">
    <citation type="submission" date="2024-06" db="UniProtKB">
        <authorList>
            <consortium name="RefSeq"/>
        </authorList>
    </citation>
    <scope>NUCLEOTIDE SEQUENCE [LARGE SCALE GENOMIC DNA]</scope>
    <source>
        <strain evidence="1">MV2-25</strain>
    </source>
</reference>
<reference evidence="2" key="2">
    <citation type="submission" date="2025-08" db="UniProtKB">
        <authorList>
            <consortium name="RefSeq"/>
        </authorList>
    </citation>
    <scope>IDENTIFICATION</scope>
    <source>
        <strain evidence="2">MV-25-SWS-2005</strain>
        <tissue evidence="2">Whole body</tissue>
    </source>
</reference>
<proteinExistence type="predicted"/>
<dbReference type="KEGG" id="dpo:26532503"/>
<dbReference type="Proteomes" id="UP000001819">
    <property type="component" value="Chromosome 2"/>
</dbReference>